<dbReference type="OrthoDB" id="34207at2157"/>
<accession>A1RTD3</accession>
<dbReference type="GeneID" id="4617148"/>
<evidence type="ECO:0008006" key="3">
    <source>
        <dbReference type="Google" id="ProtNLM"/>
    </source>
</evidence>
<dbReference type="KEGG" id="pis:Pisl_1041"/>
<dbReference type="PANTHER" id="PTHR39648">
    <property type="entry name" value="6-HYDROXYMETHYL-7,8-DIHYDROPTERIN PYROPHOSPHOKINASE"/>
    <property type="match status" value="1"/>
</dbReference>
<dbReference type="eggNOG" id="arCOG04303">
    <property type="taxonomic scope" value="Archaea"/>
</dbReference>
<dbReference type="GO" id="GO:0003848">
    <property type="term" value="F:2-amino-4-hydroxy-6-hydroxymethyldihydropteridine diphosphokinase activity"/>
    <property type="evidence" value="ECO:0007669"/>
    <property type="project" value="InterPro"/>
</dbReference>
<dbReference type="AlphaFoldDB" id="A1RTD3"/>
<dbReference type="RefSeq" id="WP_011762790.1">
    <property type="nucleotide sequence ID" value="NC_008701.1"/>
</dbReference>
<dbReference type="STRING" id="384616.Pisl_1041"/>
<evidence type="ECO:0000313" key="2">
    <source>
        <dbReference type="Proteomes" id="UP000002595"/>
    </source>
</evidence>
<sequence length="206" mass="23556">MSCKPTIFDPAEWAYVITLAKALLPELSFHRDNTATEIASRLNGISIEVLRDFNWEAPVIYMPPFEILAEGTVTIAVEGYTAKKLLRRNIKADVVVSDLDFEPDGVELGKTQVVHVHGDNYWRIPNRRWVYTVQTWPIGCTFNISGFTDGDRAAYLAYYMGARELTISGFYPHIVIKRSNDIKRRKLAVATHLLYRLSLRIPIHFL</sequence>
<protein>
    <recommendedName>
        <fullName evidence="3">DUF115 domain-containing protein</fullName>
    </recommendedName>
</protein>
<dbReference type="PANTHER" id="PTHR39648:SF1">
    <property type="entry name" value="6-HYDROXYMETHYL-7,8-DIHYDROPTERIN PYROPHOSPHOKINASE"/>
    <property type="match status" value="1"/>
</dbReference>
<proteinExistence type="predicted"/>
<dbReference type="Proteomes" id="UP000002595">
    <property type="component" value="Chromosome"/>
</dbReference>
<gene>
    <name evidence="1" type="ordered locus">Pisl_1041</name>
</gene>
<evidence type="ECO:0000313" key="1">
    <source>
        <dbReference type="EMBL" id="ABL88215.1"/>
    </source>
</evidence>
<dbReference type="InterPro" id="IPR027510">
    <property type="entry name" value="HMPDK_MptE"/>
</dbReference>
<dbReference type="HOGENOM" id="CLU_1335094_0_0_2"/>
<organism evidence="1 2">
    <name type="scientific">Pyrobaculum islandicum (strain DSM 4184 / JCM 9189 / GEO3)</name>
    <dbReference type="NCBI Taxonomy" id="384616"/>
    <lineage>
        <taxon>Archaea</taxon>
        <taxon>Thermoproteota</taxon>
        <taxon>Thermoprotei</taxon>
        <taxon>Thermoproteales</taxon>
        <taxon>Thermoproteaceae</taxon>
        <taxon>Pyrobaculum</taxon>
    </lineage>
</organism>
<dbReference type="GO" id="GO:0005524">
    <property type="term" value="F:ATP binding"/>
    <property type="evidence" value="ECO:0007669"/>
    <property type="project" value="InterPro"/>
</dbReference>
<name>A1RTD3_PYRIL</name>
<reference evidence="1" key="1">
    <citation type="submission" date="2006-12" db="EMBL/GenBank/DDBJ databases">
        <title>Complete sequence of Pyrobaculum islandicum DSM 4184.</title>
        <authorList>
            <person name="Copeland A."/>
            <person name="Lucas S."/>
            <person name="Lapidus A."/>
            <person name="Barry K."/>
            <person name="Detter J.C."/>
            <person name="Glavina del Rio T."/>
            <person name="Dalin E."/>
            <person name="Tice H."/>
            <person name="Pitluck S."/>
            <person name="Meincke L."/>
            <person name="Brettin T."/>
            <person name="Bruce D."/>
            <person name="Han C."/>
            <person name="Tapia R."/>
            <person name="Gilna P."/>
            <person name="Schmutz J."/>
            <person name="Larimer F."/>
            <person name="Land M."/>
            <person name="Hauser L."/>
            <person name="Kyrpides N."/>
            <person name="Mikhailova N."/>
            <person name="Cozen A.E."/>
            <person name="Fitz-Gibbon S.T."/>
            <person name="House C.H."/>
            <person name="Saltikov C."/>
            <person name="Lowe T."/>
            <person name="Richardson P."/>
        </authorList>
    </citation>
    <scope>NUCLEOTIDE SEQUENCE [LARGE SCALE GENOMIC DNA]</scope>
    <source>
        <strain evidence="1">DSM 4184</strain>
    </source>
</reference>
<dbReference type="EMBL" id="CP000504">
    <property type="protein sequence ID" value="ABL88215.1"/>
    <property type="molecule type" value="Genomic_DNA"/>
</dbReference>
<keyword evidence="2" id="KW-1185">Reference proteome</keyword>